<evidence type="ECO:0000256" key="1">
    <source>
        <dbReference type="ARBA" id="ARBA00022603"/>
    </source>
</evidence>
<dbReference type="InterPro" id="IPR029063">
    <property type="entry name" value="SAM-dependent_MTases_sf"/>
</dbReference>
<accession>A0A4S8LY77</accession>
<name>A0A4S8LY77_DENBC</name>
<evidence type="ECO:0000256" key="3">
    <source>
        <dbReference type="ARBA" id="ARBA00022691"/>
    </source>
</evidence>
<feature type="domain" description="O-methyltransferase C-terminal" evidence="4">
    <location>
        <begin position="209"/>
        <end position="388"/>
    </location>
</feature>
<proteinExistence type="predicted"/>
<protein>
    <submittedName>
        <fullName evidence="6">S-adenosyl-L-methionine-dependent methyltransferase</fullName>
    </submittedName>
</protein>
<dbReference type="Pfam" id="PF08100">
    <property type="entry name" value="Dimerisation"/>
    <property type="match status" value="1"/>
</dbReference>
<dbReference type="Gene3D" id="1.10.10.10">
    <property type="entry name" value="Winged helix-like DNA-binding domain superfamily/Winged helix DNA-binding domain"/>
    <property type="match status" value="1"/>
</dbReference>
<dbReference type="SUPFAM" id="SSF53335">
    <property type="entry name" value="S-adenosyl-L-methionine-dependent methyltransferases"/>
    <property type="match status" value="1"/>
</dbReference>
<dbReference type="OrthoDB" id="2410195at2759"/>
<dbReference type="Proteomes" id="UP000297245">
    <property type="component" value="Unassembled WGS sequence"/>
</dbReference>
<dbReference type="SUPFAM" id="SSF46785">
    <property type="entry name" value="Winged helix' DNA-binding domain"/>
    <property type="match status" value="1"/>
</dbReference>
<dbReference type="EMBL" id="ML179218">
    <property type="protein sequence ID" value="THU94669.1"/>
    <property type="molecule type" value="Genomic_DNA"/>
</dbReference>
<evidence type="ECO:0000256" key="2">
    <source>
        <dbReference type="ARBA" id="ARBA00022679"/>
    </source>
</evidence>
<evidence type="ECO:0000313" key="6">
    <source>
        <dbReference type="EMBL" id="THU94669.1"/>
    </source>
</evidence>
<evidence type="ECO:0000259" key="5">
    <source>
        <dbReference type="Pfam" id="PF08100"/>
    </source>
</evidence>
<dbReference type="GO" id="GO:0032259">
    <property type="term" value="P:methylation"/>
    <property type="evidence" value="ECO:0007669"/>
    <property type="project" value="UniProtKB-KW"/>
</dbReference>
<dbReference type="PROSITE" id="PS51683">
    <property type="entry name" value="SAM_OMT_II"/>
    <property type="match status" value="1"/>
</dbReference>
<evidence type="ECO:0000313" key="7">
    <source>
        <dbReference type="Proteomes" id="UP000297245"/>
    </source>
</evidence>
<dbReference type="InterPro" id="IPR036388">
    <property type="entry name" value="WH-like_DNA-bd_sf"/>
</dbReference>
<sequence>MSDQLIALANLISKGVLDITAAYKESGKPYPALDDPDAPPHISGDAQHEAATNIVLAAAAHLRRPSDVIMDTVYSMHTTSAIRTAVECGIAEMLREAGPQGLSTLEIGKKAGVEHRKLGRVLRFLSARHIFKEVRPDVFANNRNSAALDTGKPFESIKSRPLDKYENAKPNMAAFVSHASSEPFSRGAILLDQYLLDPESSFSDDPAVTPFSRGQGHPIAWFEFIEKPENERLLRNNSAAMAVSASLFPNDLFVSAFDWASLKEGSTVVDVGGGVGSCTLPLCKAYPHLKYVVQDRAAVVPQAQGYWDHNYPEALKTGLVSIQANDFFNPQPIKNASIFMMRFVLHDWPDSPARKIMSRLRSSAIKNETKLILLEFVVPYTCDTRTTESQFKHVSGAETLIMDQEGGGAPWPLLPSLGPATSHIYFVDMRMMNSCNAPERTLGAWIALAEGTGWELEEVKRGPLCALIYKAI</sequence>
<dbReference type="GO" id="GO:0008171">
    <property type="term" value="F:O-methyltransferase activity"/>
    <property type="evidence" value="ECO:0007669"/>
    <property type="project" value="InterPro"/>
</dbReference>
<organism evidence="6 7">
    <name type="scientific">Dendrothele bispora (strain CBS 962.96)</name>
    <dbReference type="NCBI Taxonomy" id="1314807"/>
    <lineage>
        <taxon>Eukaryota</taxon>
        <taxon>Fungi</taxon>
        <taxon>Dikarya</taxon>
        <taxon>Basidiomycota</taxon>
        <taxon>Agaricomycotina</taxon>
        <taxon>Agaricomycetes</taxon>
        <taxon>Agaricomycetidae</taxon>
        <taxon>Agaricales</taxon>
        <taxon>Agaricales incertae sedis</taxon>
        <taxon>Dendrothele</taxon>
    </lineage>
</organism>
<dbReference type="Gene3D" id="3.40.50.150">
    <property type="entry name" value="Vaccinia Virus protein VP39"/>
    <property type="match status" value="1"/>
</dbReference>
<dbReference type="AlphaFoldDB" id="A0A4S8LY77"/>
<evidence type="ECO:0000259" key="4">
    <source>
        <dbReference type="Pfam" id="PF00891"/>
    </source>
</evidence>
<dbReference type="InterPro" id="IPR012967">
    <property type="entry name" value="COMT_dimerisation"/>
</dbReference>
<dbReference type="GO" id="GO:0046983">
    <property type="term" value="F:protein dimerization activity"/>
    <property type="evidence" value="ECO:0007669"/>
    <property type="project" value="InterPro"/>
</dbReference>
<keyword evidence="2 6" id="KW-0808">Transferase</keyword>
<dbReference type="InterPro" id="IPR001077">
    <property type="entry name" value="COMT_C"/>
</dbReference>
<keyword evidence="7" id="KW-1185">Reference proteome</keyword>
<feature type="domain" description="O-methyltransferase dimerisation" evidence="5">
    <location>
        <begin position="71"/>
        <end position="146"/>
    </location>
</feature>
<dbReference type="PANTHER" id="PTHR43712:SF2">
    <property type="entry name" value="O-METHYLTRANSFERASE CICE"/>
    <property type="match status" value="1"/>
</dbReference>
<dbReference type="InterPro" id="IPR036390">
    <property type="entry name" value="WH_DNA-bd_sf"/>
</dbReference>
<keyword evidence="3" id="KW-0949">S-adenosyl-L-methionine</keyword>
<gene>
    <name evidence="6" type="ORF">K435DRAFT_667939</name>
</gene>
<dbReference type="Pfam" id="PF00891">
    <property type="entry name" value="Methyltransf_2"/>
    <property type="match status" value="1"/>
</dbReference>
<dbReference type="PANTHER" id="PTHR43712">
    <property type="entry name" value="PUTATIVE (AFU_ORTHOLOGUE AFUA_4G14580)-RELATED"/>
    <property type="match status" value="1"/>
</dbReference>
<reference evidence="6 7" key="1">
    <citation type="journal article" date="2019" name="Nat. Ecol. Evol.">
        <title>Megaphylogeny resolves global patterns of mushroom evolution.</title>
        <authorList>
            <person name="Varga T."/>
            <person name="Krizsan K."/>
            <person name="Foldi C."/>
            <person name="Dima B."/>
            <person name="Sanchez-Garcia M."/>
            <person name="Sanchez-Ramirez S."/>
            <person name="Szollosi G.J."/>
            <person name="Szarkandi J.G."/>
            <person name="Papp V."/>
            <person name="Albert L."/>
            <person name="Andreopoulos W."/>
            <person name="Angelini C."/>
            <person name="Antonin V."/>
            <person name="Barry K.W."/>
            <person name="Bougher N.L."/>
            <person name="Buchanan P."/>
            <person name="Buyck B."/>
            <person name="Bense V."/>
            <person name="Catcheside P."/>
            <person name="Chovatia M."/>
            <person name="Cooper J."/>
            <person name="Damon W."/>
            <person name="Desjardin D."/>
            <person name="Finy P."/>
            <person name="Geml J."/>
            <person name="Haridas S."/>
            <person name="Hughes K."/>
            <person name="Justo A."/>
            <person name="Karasinski D."/>
            <person name="Kautmanova I."/>
            <person name="Kiss B."/>
            <person name="Kocsube S."/>
            <person name="Kotiranta H."/>
            <person name="LaButti K.M."/>
            <person name="Lechner B.E."/>
            <person name="Liimatainen K."/>
            <person name="Lipzen A."/>
            <person name="Lukacs Z."/>
            <person name="Mihaltcheva S."/>
            <person name="Morgado L.N."/>
            <person name="Niskanen T."/>
            <person name="Noordeloos M.E."/>
            <person name="Ohm R.A."/>
            <person name="Ortiz-Santana B."/>
            <person name="Ovrebo C."/>
            <person name="Racz N."/>
            <person name="Riley R."/>
            <person name="Savchenko A."/>
            <person name="Shiryaev A."/>
            <person name="Soop K."/>
            <person name="Spirin V."/>
            <person name="Szebenyi C."/>
            <person name="Tomsovsky M."/>
            <person name="Tulloss R.E."/>
            <person name="Uehling J."/>
            <person name="Grigoriev I.V."/>
            <person name="Vagvolgyi C."/>
            <person name="Papp T."/>
            <person name="Martin F.M."/>
            <person name="Miettinen O."/>
            <person name="Hibbett D.S."/>
            <person name="Nagy L.G."/>
        </authorList>
    </citation>
    <scope>NUCLEOTIDE SEQUENCE [LARGE SCALE GENOMIC DNA]</scope>
    <source>
        <strain evidence="6 7">CBS 962.96</strain>
    </source>
</reference>
<keyword evidence="1 6" id="KW-0489">Methyltransferase</keyword>
<dbReference type="InterPro" id="IPR016461">
    <property type="entry name" value="COMT-like"/>
</dbReference>